<evidence type="ECO:0000259" key="7">
    <source>
        <dbReference type="Pfam" id="PF13396"/>
    </source>
</evidence>
<evidence type="ECO:0000256" key="3">
    <source>
        <dbReference type="ARBA" id="ARBA00022692"/>
    </source>
</evidence>
<dbReference type="EMBL" id="JBJHZX010000016">
    <property type="protein sequence ID" value="MFL0196273.1"/>
    <property type="molecule type" value="Genomic_DNA"/>
</dbReference>
<keyword evidence="5 6" id="KW-0472">Membrane</keyword>
<evidence type="ECO:0000313" key="9">
    <source>
        <dbReference type="Proteomes" id="UP001623660"/>
    </source>
</evidence>
<feature type="domain" description="Cardiolipin synthase N-terminal" evidence="7">
    <location>
        <begin position="2"/>
        <end position="42"/>
    </location>
</feature>
<reference evidence="8 9" key="1">
    <citation type="submission" date="2024-11" db="EMBL/GenBank/DDBJ databases">
        <authorList>
            <person name="Heng Y.C."/>
            <person name="Lim A.C.H."/>
            <person name="Lee J.K.Y."/>
            <person name="Kittelmann S."/>
        </authorList>
    </citation>
    <scope>NUCLEOTIDE SEQUENCE [LARGE SCALE GENOMIC DNA]</scope>
    <source>
        <strain evidence="8 9">WILCCON 0269</strain>
    </source>
</reference>
<dbReference type="Proteomes" id="UP001623660">
    <property type="component" value="Unassembled WGS sequence"/>
</dbReference>
<organism evidence="8 9">
    <name type="scientific">Candidatus Clostridium eludens</name>
    <dbReference type="NCBI Taxonomy" id="3381663"/>
    <lineage>
        <taxon>Bacteria</taxon>
        <taxon>Bacillati</taxon>
        <taxon>Bacillota</taxon>
        <taxon>Clostridia</taxon>
        <taxon>Eubacteriales</taxon>
        <taxon>Clostridiaceae</taxon>
        <taxon>Clostridium</taxon>
    </lineage>
</organism>
<keyword evidence="2" id="KW-1003">Cell membrane</keyword>
<comment type="caution">
    <text evidence="8">The sequence shown here is derived from an EMBL/GenBank/DDBJ whole genome shotgun (WGS) entry which is preliminary data.</text>
</comment>
<keyword evidence="3 6" id="KW-0812">Transmembrane</keyword>
<name>A0ABW8SKI2_9CLOT</name>
<keyword evidence="9" id="KW-1185">Reference proteome</keyword>
<sequence length="45" mass="5182">MITALVHILRHSTVRRGNKPLWIIIIVCVNIIGPILYFLLGRNDE</sequence>
<evidence type="ECO:0000256" key="2">
    <source>
        <dbReference type="ARBA" id="ARBA00022475"/>
    </source>
</evidence>
<dbReference type="Pfam" id="PF13396">
    <property type="entry name" value="PLDc_N"/>
    <property type="match status" value="1"/>
</dbReference>
<gene>
    <name evidence="8" type="ORF">ACJDU8_11975</name>
</gene>
<evidence type="ECO:0000256" key="4">
    <source>
        <dbReference type="ARBA" id="ARBA00022989"/>
    </source>
</evidence>
<feature type="transmembrane region" description="Helical" evidence="6">
    <location>
        <begin position="21"/>
        <end position="40"/>
    </location>
</feature>
<dbReference type="InterPro" id="IPR027379">
    <property type="entry name" value="CLS_N"/>
</dbReference>
<comment type="subcellular location">
    <subcellularLocation>
        <location evidence="1">Cell membrane</location>
        <topology evidence="1">Multi-pass membrane protein</topology>
    </subcellularLocation>
</comment>
<evidence type="ECO:0000256" key="5">
    <source>
        <dbReference type="ARBA" id="ARBA00023136"/>
    </source>
</evidence>
<dbReference type="RefSeq" id="WP_406792423.1">
    <property type="nucleotide sequence ID" value="NZ_JBJHZX010000016.1"/>
</dbReference>
<proteinExistence type="predicted"/>
<keyword evidence="4 6" id="KW-1133">Transmembrane helix</keyword>
<protein>
    <submittedName>
        <fullName evidence="8">PLDc N-terminal domain-containing protein</fullName>
    </submittedName>
</protein>
<evidence type="ECO:0000313" key="8">
    <source>
        <dbReference type="EMBL" id="MFL0196273.1"/>
    </source>
</evidence>
<evidence type="ECO:0000256" key="6">
    <source>
        <dbReference type="SAM" id="Phobius"/>
    </source>
</evidence>
<accession>A0ABW8SKI2</accession>
<evidence type="ECO:0000256" key="1">
    <source>
        <dbReference type="ARBA" id="ARBA00004651"/>
    </source>
</evidence>